<gene>
    <name evidence="2" type="ORF">PPG34_17130</name>
</gene>
<dbReference type="EMBL" id="JAQOUE010000002">
    <property type="protein sequence ID" value="MDT7044077.1"/>
    <property type="molecule type" value="Genomic_DNA"/>
</dbReference>
<keyword evidence="1" id="KW-0472">Membrane</keyword>
<organism evidence="2 3">
    <name type="scientific">Candidatus Nitronereus thalassa</name>
    <dbReference type="NCBI Taxonomy" id="3020898"/>
    <lineage>
        <taxon>Bacteria</taxon>
        <taxon>Pseudomonadati</taxon>
        <taxon>Nitrospirota</taxon>
        <taxon>Nitrospiria</taxon>
        <taxon>Nitrospirales</taxon>
        <taxon>Nitrospiraceae</taxon>
        <taxon>Candidatus Nitronereus</taxon>
    </lineage>
</organism>
<keyword evidence="3" id="KW-1185">Reference proteome</keyword>
<reference evidence="2 3" key="1">
    <citation type="journal article" date="2023" name="ISME J.">
        <title>Cultivation and genomic characterization of novel and ubiquitous marine nitrite-oxidizing bacteria from the Nitrospirales.</title>
        <authorList>
            <person name="Mueller A.J."/>
            <person name="Daebeler A."/>
            <person name="Herbold C.W."/>
            <person name="Kirkegaard R.H."/>
            <person name="Daims H."/>
        </authorList>
    </citation>
    <scope>NUCLEOTIDE SEQUENCE [LARGE SCALE GENOMIC DNA]</scope>
    <source>
        <strain evidence="2 3">EB</strain>
    </source>
</reference>
<evidence type="ECO:0000256" key="1">
    <source>
        <dbReference type="SAM" id="Phobius"/>
    </source>
</evidence>
<accession>A0ABU3KCC2</accession>
<dbReference type="Proteomes" id="UP001250932">
    <property type="component" value="Unassembled WGS sequence"/>
</dbReference>
<sequence length="72" mass="7632">MKCVRLINLLIVGVVFSTVAIGCGATKQVRYTSGPPNVAVSTESLNQESIAASSVASYSNDTQYVHVKMTQP</sequence>
<comment type="caution">
    <text evidence="2">The sequence shown here is derived from an EMBL/GenBank/DDBJ whole genome shotgun (WGS) entry which is preliminary data.</text>
</comment>
<evidence type="ECO:0000313" key="3">
    <source>
        <dbReference type="Proteomes" id="UP001250932"/>
    </source>
</evidence>
<feature type="transmembrane region" description="Helical" evidence="1">
    <location>
        <begin position="6"/>
        <end position="25"/>
    </location>
</feature>
<keyword evidence="1" id="KW-0812">Transmembrane</keyword>
<protein>
    <submittedName>
        <fullName evidence="2">Uncharacterized protein</fullName>
    </submittedName>
</protein>
<keyword evidence="1" id="KW-1133">Transmembrane helix</keyword>
<dbReference type="PROSITE" id="PS51257">
    <property type="entry name" value="PROKAR_LIPOPROTEIN"/>
    <property type="match status" value="1"/>
</dbReference>
<proteinExistence type="predicted"/>
<name>A0ABU3KCC2_9BACT</name>
<evidence type="ECO:0000313" key="2">
    <source>
        <dbReference type="EMBL" id="MDT7044077.1"/>
    </source>
</evidence>
<dbReference type="RefSeq" id="WP_313834663.1">
    <property type="nucleotide sequence ID" value="NZ_JAQOUE010000002.1"/>
</dbReference>